<keyword evidence="4" id="KW-1185">Reference proteome</keyword>
<feature type="compositionally biased region" description="Low complexity" evidence="1">
    <location>
        <begin position="75"/>
        <end position="84"/>
    </location>
</feature>
<feature type="compositionally biased region" description="Basic and acidic residues" evidence="1">
    <location>
        <begin position="220"/>
        <end position="232"/>
    </location>
</feature>
<evidence type="ECO:0000259" key="2">
    <source>
        <dbReference type="Pfam" id="PF15255"/>
    </source>
</evidence>
<accession>A0A3P8V810</accession>
<feature type="compositionally biased region" description="Basic and acidic residues" evidence="1">
    <location>
        <begin position="1"/>
        <end position="11"/>
    </location>
</feature>
<dbReference type="Proteomes" id="UP000265120">
    <property type="component" value="Chromosome 19"/>
</dbReference>
<reference evidence="3" key="2">
    <citation type="submission" date="2025-08" db="UniProtKB">
        <authorList>
            <consortium name="Ensembl"/>
        </authorList>
    </citation>
    <scope>IDENTIFICATION</scope>
</reference>
<evidence type="ECO:0000313" key="4">
    <source>
        <dbReference type="Proteomes" id="UP000265120"/>
    </source>
</evidence>
<dbReference type="Ensembl" id="ENSCSET00000010381.1">
    <property type="protein sequence ID" value="ENSCSEP00000010259.1"/>
    <property type="gene ID" value="ENSCSEG00000006588.1"/>
</dbReference>
<organism evidence="3 4">
    <name type="scientific">Cynoglossus semilaevis</name>
    <name type="common">Tongue sole</name>
    <dbReference type="NCBI Taxonomy" id="244447"/>
    <lineage>
        <taxon>Eukaryota</taxon>
        <taxon>Metazoa</taxon>
        <taxon>Chordata</taxon>
        <taxon>Craniata</taxon>
        <taxon>Vertebrata</taxon>
        <taxon>Euteleostomi</taxon>
        <taxon>Actinopterygii</taxon>
        <taxon>Neopterygii</taxon>
        <taxon>Teleostei</taxon>
        <taxon>Neoteleostei</taxon>
        <taxon>Acanthomorphata</taxon>
        <taxon>Carangaria</taxon>
        <taxon>Pleuronectiformes</taxon>
        <taxon>Pleuronectoidei</taxon>
        <taxon>Cynoglossidae</taxon>
        <taxon>Cynoglossinae</taxon>
        <taxon>Cynoglossus</taxon>
    </lineage>
</organism>
<evidence type="ECO:0000256" key="1">
    <source>
        <dbReference type="SAM" id="MobiDB-lite"/>
    </source>
</evidence>
<name>A0A3P8V810_CYNSE</name>
<sequence>MEEESSSRRSVAELAGRFKSSTPPVNAAKDQTETPVRRRPPRSLQLPKTEDEEEAPGVTSPLPAKTKRNSALIEKLQASLALSPSPQPSPKSPGFRLFPPAFPPTSPGSSSVTAASPDDDSPVLASPLTEEEGPVSFEAPPTVAEGSTLSNINKSRARHSIRRRPPSRRHRKSSGGEEVFSTNDDADQRPEEGTKRQEPEVLQTEDQKEDLVCPEPTPSCREDETKTESREGEGEEEDTSTSVPEEEKRRGEEVRGEEVRCGGETQQQVDQTEDETKENELDQSSTL</sequence>
<reference evidence="3 4" key="1">
    <citation type="journal article" date="2014" name="Nat. Genet.">
        <title>Whole-genome sequence of a flatfish provides insights into ZW sex chromosome evolution and adaptation to a benthic lifestyle.</title>
        <authorList>
            <person name="Chen S."/>
            <person name="Zhang G."/>
            <person name="Shao C."/>
            <person name="Huang Q."/>
            <person name="Liu G."/>
            <person name="Zhang P."/>
            <person name="Song W."/>
            <person name="An N."/>
            <person name="Chalopin D."/>
            <person name="Volff J.N."/>
            <person name="Hong Y."/>
            <person name="Li Q."/>
            <person name="Sha Z."/>
            <person name="Zhou H."/>
            <person name="Xie M."/>
            <person name="Yu Q."/>
            <person name="Liu Y."/>
            <person name="Xiang H."/>
            <person name="Wang N."/>
            <person name="Wu K."/>
            <person name="Yang C."/>
            <person name="Zhou Q."/>
            <person name="Liao X."/>
            <person name="Yang L."/>
            <person name="Hu Q."/>
            <person name="Zhang J."/>
            <person name="Meng L."/>
            <person name="Jin L."/>
            <person name="Tian Y."/>
            <person name="Lian J."/>
            <person name="Yang J."/>
            <person name="Miao G."/>
            <person name="Liu S."/>
            <person name="Liang Z."/>
            <person name="Yan F."/>
            <person name="Li Y."/>
            <person name="Sun B."/>
            <person name="Zhang H."/>
            <person name="Zhang J."/>
            <person name="Zhu Y."/>
            <person name="Du M."/>
            <person name="Zhao Y."/>
            <person name="Schartl M."/>
            <person name="Tang Q."/>
            <person name="Wang J."/>
        </authorList>
    </citation>
    <scope>NUCLEOTIDE SEQUENCE</scope>
</reference>
<dbReference type="OMA" id="AMVSPFN"/>
<dbReference type="Pfam" id="PF15255">
    <property type="entry name" value="CAP-ZIP_m"/>
    <property type="match status" value="1"/>
</dbReference>
<reference evidence="3" key="3">
    <citation type="submission" date="2025-09" db="UniProtKB">
        <authorList>
            <consortium name="Ensembl"/>
        </authorList>
    </citation>
    <scope>IDENTIFICATION</scope>
</reference>
<feature type="compositionally biased region" description="Basic and acidic residues" evidence="1">
    <location>
        <begin position="186"/>
        <end position="211"/>
    </location>
</feature>
<dbReference type="GeneTree" id="ENSGT00940000153997"/>
<evidence type="ECO:0000313" key="3">
    <source>
        <dbReference type="Ensembl" id="ENSCSEP00000010259.1"/>
    </source>
</evidence>
<protein>
    <recommendedName>
        <fullName evidence="2">FAM21/CAPZIP domain-containing protein</fullName>
    </recommendedName>
</protein>
<feature type="region of interest" description="Disordered" evidence="1">
    <location>
        <begin position="1"/>
        <end position="287"/>
    </location>
</feature>
<feature type="domain" description="FAM21/CAPZIP" evidence="2">
    <location>
        <begin position="63"/>
        <end position="178"/>
    </location>
</feature>
<dbReference type="AlphaFoldDB" id="A0A3P8V810"/>
<feature type="compositionally biased region" description="Basic and acidic residues" evidence="1">
    <location>
        <begin position="245"/>
        <end position="261"/>
    </location>
</feature>
<dbReference type="InterPro" id="IPR029341">
    <property type="entry name" value="FAM21/CAPZIP"/>
</dbReference>
<feature type="compositionally biased region" description="Basic residues" evidence="1">
    <location>
        <begin position="155"/>
        <end position="173"/>
    </location>
</feature>
<proteinExistence type="predicted"/>